<dbReference type="AlphaFoldDB" id="A0A0H3LTE8"/>
<dbReference type="PANTHER" id="PTHR30570">
    <property type="entry name" value="PERIPLASMIC PHOSPHATE BINDING COMPONENT OF PHOSPHATE ABC TRANSPORTER"/>
    <property type="match status" value="1"/>
</dbReference>
<protein>
    <submittedName>
        <fullName evidence="3">Periplasmic phosphate binding protein</fullName>
    </submittedName>
</protein>
<evidence type="ECO:0000259" key="2">
    <source>
        <dbReference type="Pfam" id="PF12849"/>
    </source>
</evidence>
<dbReference type="EMBL" id="BX897700">
    <property type="protein sequence ID" value="CAF25733.1"/>
    <property type="molecule type" value="Genomic_DNA"/>
</dbReference>
<dbReference type="HOGENOM" id="CLU_026228_0_0_5"/>
<dbReference type="OrthoDB" id="9790048at2"/>
<dbReference type="Gene3D" id="3.40.190.10">
    <property type="entry name" value="Periplasmic binding protein-like II"/>
    <property type="match status" value="2"/>
</dbReference>
<proteinExistence type="predicted"/>
<dbReference type="KEGG" id="bqu:BQ02300"/>
<name>A0A0H3LTE8_BARQU</name>
<dbReference type="PANTHER" id="PTHR30570:SF1">
    <property type="entry name" value="PHOSPHATE-BINDING PROTEIN PSTS"/>
    <property type="match status" value="1"/>
</dbReference>
<reference evidence="3 4" key="1">
    <citation type="journal article" date="2004" name="Proc. Natl. Acad. Sci. U.S.A.">
        <title>The louse-borne human pathogen Bartonella quintana is a genomic derivative of the zoonotic agent Bartonella henselae.</title>
        <authorList>
            <person name="Alsmark U.C.M."/>
            <person name="Frank A.C."/>
            <person name="Karlberg E.O."/>
            <person name="Legault B.-A."/>
            <person name="Ardell D.H."/>
            <person name="Canbaeck B."/>
            <person name="Eriksson A.-S."/>
            <person name="Naeslund A.K."/>
            <person name="Handley S.A."/>
            <person name="Huvet M."/>
            <person name="La Scola B."/>
            <person name="Holmberg M."/>
            <person name="Andersson S.G.E."/>
        </authorList>
    </citation>
    <scope>NUCLEOTIDE SEQUENCE [LARGE SCALE GENOMIC DNA]</scope>
    <source>
        <strain evidence="3 4">Toulouse</strain>
    </source>
</reference>
<dbReference type="GeneID" id="56532616"/>
<gene>
    <name evidence="3" type="ordered locus">BQ02300</name>
</gene>
<keyword evidence="1" id="KW-0732">Signal</keyword>
<evidence type="ECO:0000313" key="4">
    <source>
        <dbReference type="Proteomes" id="UP000000597"/>
    </source>
</evidence>
<accession>A0A0H3LTE8</accession>
<dbReference type="InterPro" id="IPR050811">
    <property type="entry name" value="Phosphate_ABC_transporter"/>
</dbReference>
<dbReference type="Proteomes" id="UP000000597">
    <property type="component" value="Chromosome"/>
</dbReference>
<evidence type="ECO:0000313" key="3">
    <source>
        <dbReference type="EMBL" id="CAF25733.1"/>
    </source>
</evidence>
<dbReference type="RefSeq" id="WP_011179043.1">
    <property type="nucleotide sequence ID" value="NC_005955.1"/>
</dbReference>
<dbReference type="Pfam" id="PF12849">
    <property type="entry name" value="PBP_like_2"/>
    <property type="match status" value="1"/>
</dbReference>
<feature type="domain" description="PBP" evidence="2">
    <location>
        <begin position="23"/>
        <end position="310"/>
    </location>
</feature>
<organism evidence="3 4">
    <name type="scientific">Bartonella quintana (strain Toulouse)</name>
    <name type="common">Rochalimaea quintana</name>
    <dbReference type="NCBI Taxonomy" id="283165"/>
    <lineage>
        <taxon>Bacteria</taxon>
        <taxon>Pseudomonadati</taxon>
        <taxon>Pseudomonadota</taxon>
        <taxon>Alphaproteobacteria</taxon>
        <taxon>Hyphomicrobiales</taxon>
        <taxon>Bartonellaceae</taxon>
        <taxon>Bartonella</taxon>
    </lineage>
</organism>
<dbReference type="SUPFAM" id="SSF53850">
    <property type="entry name" value="Periplasmic binding protein-like II"/>
    <property type="match status" value="1"/>
</dbReference>
<sequence length="348" mass="37859">MKKLLSVGVGLVFVVLLSVNVGNARDQIQITGSSTVLPYQKIVAEIFGEIYPHLKIPVIESGGSGAGIKEFCRGIGESTIDIVNSSRAMRPSELQSCFDAGVKDVEEIRIGYDGIVFATDINGPDWKLEPIDVYRALAAQVVVNGKLQSNKISKWKAIKSTLPDWPIAAYIPGEKHGTREVFEEKLLVAGCKASGAVEAMKFLGMDDKAIHAACIAVRKDGKVIDIDGDYSETFARLTSNKTGIGVFGLSFYENNADRLKVADINGFAPTVETISSGKYPISRPLFFYVKKAHLNIIPGLREYVDFFLSDQMIGPNSPLAEYGLVVASDKERQAQRSAFSAGRVMTLK</sequence>
<evidence type="ECO:0000256" key="1">
    <source>
        <dbReference type="ARBA" id="ARBA00022729"/>
    </source>
</evidence>
<dbReference type="InterPro" id="IPR024370">
    <property type="entry name" value="PBP_domain"/>
</dbReference>
<dbReference type="eggNOG" id="COG0226">
    <property type="taxonomic scope" value="Bacteria"/>
</dbReference>